<evidence type="ECO:0000313" key="10">
    <source>
        <dbReference type="Proteomes" id="UP001072952"/>
    </source>
</evidence>
<accession>A0ABT4BND8</accession>
<gene>
    <name evidence="9" type="ORF">NW133_11970</name>
</gene>
<feature type="compositionally biased region" description="Basic and acidic residues" evidence="6">
    <location>
        <begin position="1"/>
        <end position="52"/>
    </location>
</feature>
<evidence type="ECO:0000313" key="9">
    <source>
        <dbReference type="EMBL" id="MCY1584209.1"/>
    </source>
</evidence>
<dbReference type="RefSeq" id="WP_124224910.1">
    <property type="nucleotide sequence ID" value="NZ_JALCYB010000003.1"/>
</dbReference>
<evidence type="ECO:0000256" key="1">
    <source>
        <dbReference type="ARBA" id="ARBA00004168"/>
    </source>
</evidence>
<evidence type="ECO:0000256" key="4">
    <source>
        <dbReference type="ARBA" id="ARBA00022729"/>
    </source>
</evidence>
<evidence type="ECO:0000256" key="2">
    <source>
        <dbReference type="ARBA" id="ARBA00022512"/>
    </source>
</evidence>
<keyword evidence="2" id="KW-0134">Cell wall</keyword>
<dbReference type="InterPro" id="IPR019931">
    <property type="entry name" value="LPXTG_anchor"/>
</dbReference>
<dbReference type="Proteomes" id="UP001072952">
    <property type="component" value="Unassembled WGS sequence"/>
</dbReference>
<keyword evidence="10" id="KW-1185">Reference proteome</keyword>
<comment type="subcellular location">
    <subcellularLocation>
        <location evidence="1">Secreted</location>
        <location evidence="1">Cell wall</location>
        <topology evidence="1">Peptidoglycan-anchor</topology>
    </subcellularLocation>
</comment>
<evidence type="ECO:0000259" key="8">
    <source>
        <dbReference type="PROSITE" id="PS50847"/>
    </source>
</evidence>
<dbReference type="Pfam" id="PF00746">
    <property type="entry name" value="Gram_pos_anchor"/>
    <property type="match status" value="1"/>
</dbReference>
<keyword evidence="5" id="KW-0572">Peptidoglycan-anchor</keyword>
<reference evidence="9" key="2">
    <citation type="submission" date="2022-08" db="EMBL/GenBank/DDBJ databases">
        <authorList>
            <person name="Magnan C."/>
        </authorList>
    </citation>
    <scope>NUCLEOTIDE SEQUENCE</scope>
    <source>
        <strain evidence="9">NSP012P</strain>
    </source>
</reference>
<evidence type="ECO:0000256" key="6">
    <source>
        <dbReference type="SAM" id="MobiDB-lite"/>
    </source>
</evidence>
<dbReference type="PROSITE" id="PS50847">
    <property type="entry name" value="GRAM_POS_ANCHORING"/>
    <property type="match status" value="1"/>
</dbReference>
<keyword evidence="7" id="KW-0472">Membrane</keyword>
<keyword evidence="3" id="KW-0964">Secreted</keyword>
<feature type="domain" description="Gram-positive cocci surface proteins LPxTG" evidence="8">
    <location>
        <begin position="52"/>
        <end position="88"/>
    </location>
</feature>
<feature type="region of interest" description="Disordered" evidence="6">
    <location>
        <begin position="1"/>
        <end position="60"/>
    </location>
</feature>
<comment type="caution">
    <text evidence="9">The sequence shown here is derived from an EMBL/GenBank/DDBJ whole genome shotgun (WGS) entry which is preliminary data.</text>
</comment>
<protein>
    <submittedName>
        <fullName evidence="9">MSCRAMM family adhesin SdrC</fullName>
    </submittedName>
</protein>
<dbReference type="EMBL" id="JANSLD010000047">
    <property type="protein sequence ID" value="MCY1584209.1"/>
    <property type="molecule type" value="Genomic_DNA"/>
</dbReference>
<name>A0ABT4BND8_9STAP</name>
<keyword evidence="7" id="KW-0812">Transmembrane</keyword>
<evidence type="ECO:0000256" key="7">
    <source>
        <dbReference type="SAM" id="Phobius"/>
    </source>
</evidence>
<organism evidence="9 10">
    <name type="scientific">Staphylococcus pettenkoferi</name>
    <dbReference type="NCBI Taxonomy" id="170573"/>
    <lineage>
        <taxon>Bacteria</taxon>
        <taxon>Bacillati</taxon>
        <taxon>Bacillota</taxon>
        <taxon>Bacilli</taxon>
        <taxon>Bacillales</taxon>
        <taxon>Staphylococcaceae</taxon>
        <taxon>Staphylococcus</taxon>
    </lineage>
</organism>
<sequence length="88" mass="9735">MKELWRKIDADADHGTEHDPNSDLDHDGHTQDGNHDGNTKDHGSDKGHDKALPDTGSDNANTTLLGTVLAGLGSLLFFRRRKDFKEEK</sequence>
<dbReference type="NCBIfam" id="TIGR01167">
    <property type="entry name" value="LPXTG_anchor"/>
    <property type="match status" value="1"/>
</dbReference>
<evidence type="ECO:0000256" key="5">
    <source>
        <dbReference type="ARBA" id="ARBA00023088"/>
    </source>
</evidence>
<proteinExistence type="predicted"/>
<reference evidence="9" key="1">
    <citation type="journal article" date="2022" name="Int. J. Mol. Sci.">
        <title>Phenotypic and Genotypic Virulence Characterisation of Staphylococcus pettenkoferi Strains Isolated from Human Bloodstream and Diabetic Foot Infections.</title>
        <authorList>
            <person name="Magnan C."/>
            <person name="Ahmad-Mansour N."/>
            <person name="Pouget C."/>
            <person name="Morsli M."/>
            <person name="Huc-Brandt S."/>
            <person name="Pantel A."/>
            <person name="Dunyach-Remy C."/>
            <person name="Sotto A."/>
            <person name="Molle V."/>
            <person name="Lavigne J.-P."/>
        </authorList>
    </citation>
    <scope>NUCLEOTIDE SEQUENCE</scope>
    <source>
        <strain evidence="9">NSP012P</strain>
    </source>
</reference>
<keyword evidence="4" id="KW-0732">Signal</keyword>
<evidence type="ECO:0000256" key="3">
    <source>
        <dbReference type="ARBA" id="ARBA00022525"/>
    </source>
</evidence>
<keyword evidence="7" id="KW-1133">Transmembrane helix</keyword>
<feature type="transmembrane region" description="Helical" evidence="7">
    <location>
        <begin position="60"/>
        <end position="78"/>
    </location>
</feature>